<feature type="domain" description="Enoyl reductase (ER)" evidence="1">
    <location>
        <begin position="27"/>
        <end position="360"/>
    </location>
</feature>
<dbReference type="Gene3D" id="3.90.180.10">
    <property type="entry name" value="Medium-chain alcohol dehydrogenases, catalytic domain"/>
    <property type="match status" value="1"/>
</dbReference>
<dbReference type="InterPro" id="IPR052585">
    <property type="entry name" value="Lipid_raft_assoc_Zn_ADH"/>
</dbReference>
<evidence type="ECO:0000313" key="2">
    <source>
        <dbReference type="EMBL" id="RVX71160.1"/>
    </source>
</evidence>
<comment type="caution">
    <text evidence="2">The sequence shown here is derived from an EMBL/GenBank/DDBJ whole genome shotgun (WGS) entry which is preliminary data.</text>
</comment>
<dbReference type="InterPro" id="IPR013154">
    <property type="entry name" value="ADH-like_N"/>
</dbReference>
<dbReference type="SUPFAM" id="SSF51735">
    <property type="entry name" value="NAD(P)-binding Rossmann-fold domains"/>
    <property type="match status" value="1"/>
</dbReference>
<protein>
    <recommendedName>
        <fullName evidence="1">Enoyl reductase (ER) domain-containing protein</fullName>
    </recommendedName>
</protein>
<dbReference type="Pfam" id="PF08240">
    <property type="entry name" value="ADH_N"/>
    <property type="match status" value="1"/>
</dbReference>
<dbReference type="InterPro" id="IPR036291">
    <property type="entry name" value="NAD(P)-bd_dom_sf"/>
</dbReference>
<dbReference type="VEuPathDB" id="FungiDB:PV10_08503"/>
<dbReference type="SUPFAM" id="SSF50129">
    <property type="entry name" value="GroES-like"/>
    <property type="match status" value="1"/>
</dbReference>
<dbReference type="InterPro" id="IPR011032">
    <property type="entry name" value="GroES-like_sf"/>
</dbReference>
<dbReference type="OrthoDB" id="3509362at2759"/>
<dbReference type="PANTHER" id="PTHR43482:SF1">
    <property type="entry name" value="PROTEIN AST1-RELATED"/>
    <property type="match status" value="1"/>
</dbReference>
<evidence type="ECO:0000313" key="3">
    <source>
        <dbReference type="Proteomes" id="UP000288859"/>
    </source>
</evidence>
<sequence>MANSVTPSIPTKQRAWTFTRRGPLSETLNLTTDYPTPQPASLGKNEALVKVSAVSFNAGQLILFHLPHLTAKPWIPEAEFAGTIVALGPRDANVDSTEFQVGDRVLGARSPGDAYRHNGTLQEYLVVSLPQMAKVPNAISFADASGFAACGCTAVQALRLVGVKSGGKVLITGGSSGLGSLLVQVAKALVGENGIVVATTSARNEDLVRSLGADETVDYTKHKSLPAYMIEHHSNLPFDAIFDIVHSEGLYTSSPAYLTESGKFLLLGGLKIAKNLNLSGLLGWLFGAFVSQYRPRLLGGTPRQYQIFTSPFNQKDAEHLLGLVEAGKVRAVIDSRWNFDQAHEAYEKLASQRARGKVVIEIE</sequence>
<dbReference type="SMART" id="SM00829">
    <property type="entry name" value="PKS_ER"/>
    <property type="match status" value="1"/>
</dbReference>
<proteinExistence type="predicted"/>
<dbReference type="InterPro" id="IPR020843">
    <property type="entry name" value="ER"/>
</dbReference>
<accession>A0A438N604</accession>
<dbReference type="PANTHER" id="PTHR43482">
    <property type="entry name" value="PROTEIN AST1-RELATED"/>
    <property type="match status" value="1"/>
</dbReference>
<reference evidence="2 3" key="1">
    <citation type="submission" date="2017-03" db="EMBL/GenBank/DDBJ databases">
        <title>Genomes of endolithic fungi from Antarctica.</title>
        <authorList>
            <person name="Coleine C."/>
            <person name="Masonjones S."/>
            <person name="Stajich J.E."/>
        </authorList>
    </citation>
    <scope>NUCLEOTIDE SEQUENCE [LARGE SCALE GENOMIC DNA]</scope>
    <source>
        <strain evidence="2 3">CCFEE 6314</strain>
    </source>
</reference>
<name>A0A438N604_EXOME</name>
<organism evidence="2 3">
    <name type="scientific">Exophiala mesophila</name>
    <name type="common">Black yeast-like fungus</name>
    <dbReference type="NCBI Taxonomy" id="212818"/>
    <lineage>
        <taxon>Eukaryota</taxon>
        <taxon>Fungi</taxon>
        <taxon>Dikarya</taxon>
        <taxon>Ascomycota</taxon>
        <taxon>Pezizomycotina</taxon>
        <taxon>Eurotiomycetes</taxon>
        <taxon>Chaetothyriomycetidae</taxon>
        <taxon>Chaetothyriales</taxon>
        <taxon>Herpotrichiellaceae</taxon>
        <taxon>Exophiala</taxon>
    </lineage>
</organism>
<gene>
    <name evidence="2" type="ORF">B0A52_03526</name>
</gene>
<dbReference type="Proteomes" id="UP000288859">
    <property type="component" value="Unassembled WGS sequence"/>
</dbReference>
<dbReference type="Pfam" id="PF13602">
    <property type="entry name" value="ADH_zinc_N_2"/>
    <property type="match status" value="1"/>
</dbReference>
<evidence type="ECO:0000259" key="1">
    <source>
        <dbReference type="SMART" id="SM00829"/>
    </source>
</evidence>
<dbReference type="CDD" id="cd08267">
    <property type="entry name" value="MDR1"/>
    <property type="match status" value="1"/>
</dbReference>
<dbReference type="Gene3D" id="3.40.50.720">
    <property type="entry name" value="NAD(P)-binding Rossmann-like Domain"/>
    <property type="match status" value="1"/>
</dbReference>
<dbReference type="EMBL" id="NAJM01000019">
    <property type="protein sequence ID" value="RVX71160.1"/>
    <property type="molecule type" value="Genomic_DNA"/>
</dbReference>
<dbReference type="GO" id="GO:0016491">
    <property type="term" value="F:oxidoreductase activity"/>
    <property type="evidence" value="ECO:0007669"/>
    <property type="project" value="InterPro"/>
</dbReference>
<dbReference type="AlphaFoldDB" id="A0A438N604"/>